<dbReference type="SUPFAM" id="SSF46767">
    <property type="entry name" value="Methylated DNA-protein cysteine methyltransferase, C-terminal domain"/>
    <property type="match status" value="1"/>
</dbReference>
<dbReference type="NCBIfam" id="TIGR00589">
    <property type="entry name" value="ogt"/>
    <property type="match status" value="1"/>
</dbReference>
<dbReference type="InterPro" id="IPR036631">
    <property type="entry name" value="MGMT_N_sf"/>
</dbReference>
<evidence type="ECO:0000256" key="6">
    <source>
        <dbReference type="ARBA" id="ARBA00049348"/>
    </source>
</evidence>
<keyword evidence="2 8" id="KW-0489">Methyltransferase</keyword>
<comment type="catalytic activity">
    <reaction evidence="6">
        <text>a 6-O-methyl-2'-deoxyguanosine in DNA + L-cysteinyl-[protein] = S-methyl-L-cysteinyl-[protein] + a 2'-deoxyguanosine in DNA</text>
        <dbReference type="Rhea" id="RHEA:24000"/>
        <dbReference type="Rhea" id="RHEA-COMP:10131"/>
        <dbReference type="Rhea" id="RHEA-COMP:10132"/>
        <dbReference type="Rhea" id="RHEA-COMP:11367"/>
        <dbReference type="Rhea" id="RHEA-COMP:11368"/>
        <dbReference type="ChEBI" id="CHEBI:29950"/>
        <dbReference type="ChEBI" id="CHEBI:82612"/>
        <dbReference type="ChEBI" id="CHEBI:85445"/>
        <dbReference type="ChEBI" id="CHEBI:85448"/>
        <dbReference type="EC" id="2.1.1.63"/>
    </reaction>
</comment>
<evidence type="ECO:0000256" key="1">
    <source>
        <dbReference type="ARBA" id="ARBA00001286"/>
    </source>
</evidence>
<keyword evidence="3 8" id="KW-0808">Transferase</keyword>
<evidence type="ECO:0000256" key="2">
    <source>
        <dbReference type="ARBA" id="ARBA00022603"/>
    </source>
</evidence>
<dbReference type="GO" id="GO:0003908">
    <property type="term" value="F:methylated-DNA-[protein]-cysteine S-methyltransferase activity"/>
    <property type="evidence" value="ECO:0007669"/>
    <property type="project" value="UniProtKB-EC"/>
</dbReference>
<sequence>MAITVADGLIVRTGWIAADGPPREMPDQEPLLAEACNQLRAYFERRLKRFDLPLDPAGTGFQRQVWVEMQQIPYGSWQVYSDLAERVGSVARAVGRACGQNPIPIIIPCHRVLASGGRLGGYSGAGGRTTKLALLAHEGAMLPLAPLQPAG</sequence>
<gene>
    <name evidence="8" type="ORF">ACFOGJ_02875</name>
</gene>
<dbReference type="SUPFAM" id="SSF53155">
    <property type="entry name" value="Methylated DNA-protein cysteine methyltransferase domain"/>
    <property type="match status" value="1"/>
</dbReference>
<dbReference type="InterPro" id="IPR014048">
    <property type="entry name" value="MethylDNA_cys_MeTrfase_DNA-bd"/>
</dbReference>
<accession>A0ABV7KUY1</accession>
<evidence type="ECO:0000313" key="9">
    <source>
        <dbReference type="Proteomes" id="UP001595528"/>
    </source>
</evidence>
<dbReference type="Pfam" id="PF01035">
    <property type="entry name" value="DNA_binding_1"/>
    <property type="match status" value="1"/>
</dbReference>
<keyword evidence="4" id="KW-0227">DNA damage</keyword>
<comment type="caution">
    <text evidence="8">The sequence shown here is derived from an EMBL/GenBank/DDBJ whole genome shotgun (WGS) entry which is preliminary data.</text>
</comment>
<dbReference type="PROSITE" id="PS00374">
    <property type="entry name" value="MGMT"/>
    <property type="match status" value="1"/>
</dbReference>
<dbReference type="InterPro" id="IPR036388">
    <property type="entry name" value="WH-like_DNA-bd_sf"/>
</dbReference>
<name>A0ABV7KUY1_9PROT</name>
<dbReference type="InterPro" id="IPR001497">
    <property type="entry name" value="MethylDNA_cys_MeTrfase_AS"/>
</dbReference>
<dbReference type="Gene3D" id="1.10.10.10">
    <property type="entry name" value="Winged helix-like DNA-binding domain superfamily/Winged helix DNA-binding domain"/>
    <property type="match status" value="1"/>
</dbReference>
<dbReference type="CDD" id="cd06445">
    <property type="entry name" value="ATase"/>
    <property type="match status" value="1"/>
</dbReference>
<reference evidence="9" key="1">
    <citation type="journal article" date="2019" name="Int. J. Syst. Evol. Microbiol.">
        <title>The Global Catalogue of Microorganisms (GCM) 10K type strain sequencing project: providing services to taxonomists for standard genome sequencing and annotation.</title>
        <authorList>
            <consortium name="The Broad Institute Genomics Platform"/>
            <consortium name="The Broad Institute Genome Sequencing Center for Infectious Disease"/>
            <person name="Wu L."/>
            <person name="Ma J."/>
        </authorList>
    </citation>
    <scope>NUCLEOTIDE SEQUENCE [LARGE SCALE GENOMIC DNA]</scope>
    <source>
        <strain evidence="9">KCTC 42964</strain>
    </source>
</reference>
<evidence type="ECO:0000259" key="7">
    <source>
        <dbReference type="Pfam" id="PF01035"/>
    </source>
</evidence>
<proteinExistence type="predicted"/>
<dbReference type="PANTHER" id="PTHR10815">
    <property type="entry name" value="METHYLATED-DNA--PROTEIN-CYSTEINE METHYLTRANSFERASE"/>
    <property type="match status" value="1"/>
</dbReference>
<dbReference type="RefSeq" id="WP_379897962.1">
    <property type="nucleotide sequence ID" value="NZ_JBHRTR010000007.1"/>
</dbReference>
<dbReference type="GO" id="GO:0032259">
    <property type="term" value="P:methylation"/>
    <property type="evidence" value="ECO:0007669"/>
    <property type="project" value="UniProtKB-KW"/>
</dbReference>
<evidence type="ECO:0000313" key="8">
    <source>
        <dbReference type="EMBL" id="MFC3226153.1"/>
    </source>
</evidence>
<evidence type="ECO:0000256" key="4">
    <source>
        <dbReference type="ARBA" id="ARBA00022763"/>
    </source>
</evidence>
<feature type="domain" description="Methylated-DNA-[protein]-cysteine S-methyltransferase DNA binding" evidence="7">
    <location>
        <begin position="61"/>
        <end position="140"/>
    </location>
</feature>
<keyword evidence="9" id="KW-1185">Reference proteome</keyword>
<keyword evidence="5" id="KW-0234">DNA repair</keyword>
<dbReference type="Proteomes" id="UP001595528">
    <property type="component" value="Unassembled WGS sequence"/>
</dbReference>
<dbReference type="PANTHER" id="PTHR10815:SF13">
    <property type="entry name" value="METHYLATED-DNA--PROTEIN-CYSTEINE METHYLTRANSFERASE"/>
    <property type="match status" value="1"/>
</dbReference>
<dbReference type="EMBL" id="JBHRTR010000007">
    <property type="protein sequence ID" value="MFC3226153.1"/>
    <property type="molecule type" value="Genomic_DNA"/>
</dbReference>
<dbReference type="Gene3D" id="3.30.160.70">
    <property type="entry name" value="Methylated DNA-protein cysteine methyltransferase domain"/>
    <property type="match status" value="1"/>
</dbReference>
<dbReference type="InterPro" id="IPR036217">
    <property type="entry name" value="MethylDNA_cys_MeTrfase_DNAb"/>
</dbReference>
<comment type="catalytic activity">
    <reaction evidence="1">
        <text>a 4-O-methyl-thymidine in DNA + L-cysteinyl-[protein] = a thymidine in DNA + S-methyl-L-cysteinyl-[protein]</text>
        <dbReference type="Rhea" id="RHEA:53428"/>
        <dbReference type="Rhea" id="RHEA-COMP:10131"/>
        <dbReference type="Rhea" id="RHEA-COMP:10132"/>
        <dbReference type="Rhea" id="RHEA-COMP:13555"/>
        <dbReference type="Rhea" id="RHEA-COMP:13556"/>
        <dbReference type="ChEBI" id="CHEBI:29950"/>
        <dbReference type="ChEBI" id="CHEBI:82612"/>
        <dbReference type="ChEBI" id="CHEBI:137386"/>
        <dbReference type="ChEBI" id="CHEBI:137387"/>
        <dbReference type="EC" id="2.1.1.63"/>
    </reaction>
</comment>
<evidence type="ECO:0000256" key="5">
    <source>
        <dbReference type="ARBA" id="ARBA00023204"/>
    </source>
</evidence>
<dbReference type="EC" id="2.1.1.63" evidence="8"/>
<evidence type="ECO:0000256" key="3">
    <source>
        <dbReference type="ARBA" id="ARBA00022679"/>
    </source>
</evidence>
<protein>
    <submittedName>
        <fullName evidence="8">Methylated-DNA--[protein]-cysteine S-methyltransferase</fullName>
        <ecNumber evidence="8">2.1.1.63</ecNumber>
    </submittedName>
</protein>
<organism evidence="8 9">
    <name type="scientific">Marinibaculum pumilum</name>
    <dbReference type="NCBI Taxonomy" id="1766165"/>
    <lineage>
        <taxon>Bacteria</taxon>
        <taxon>Pseudomonadati</taxon>
        <taxon>Pseudomonadota</taxon>
        <taxon>Alphaproteobacteria</taxon>
        <taxon>Rhodospirillales</taxon>
        <taxon>Rhodospirillaceae</taxon>
        <taxon>Marinibaculum</taxon>
    </lineage>
</organism>